<accession>A0A6I1FCL9</accession>
<evidence type="ECO:0000256" key="2">
    <source>
        <dbReference type="ARBA" id="ARBA00022801"/>
    </source>
</evidence>
<dbReference type="NCBIfam" id="TIGR01879">
    <property type="entry name" value="hydantase"/>
    <property type="match status" value="1"/>
</dbReference>
<dbReference type="PANTHER" id="PTHR32494">
    <property type="entry name" value="ALLANTOATE DEIMINASE-RELATED"/>
    <property type="match status" value="1"/>
</dbReference>
<comment type="similarity">
    <text evidence="1">Belongs to the peptidase M20 family.</text>
</comment>
<dbReference type="EC" id="3.5.-.-" evidence="3"/>
<dbReference type="Proteomes" id="UP000429595">
    <property type="component" value="Unassembled WGS sequence"/>
</dbReference>
<dbReference type="Pfam" id="PF01546">
    <property type="entry name" value="Peptidase_M20"/>
    <property type="match status" value="1"/>
</dbReference>
<protein>
    <submittedName>
        <fullName evidence="3">Hydantoinase/carbamoylase family amidase</fullName>
        <ecNumber evidence="3">3.5.-.-</ecNumber>
    </submittedName>
</protein>
<dbReference type="InterPro" id="IPR002933">
    <property type="entry name" value="Peptidase_M20"/>
</dbReference>
<feature type="non-terminal residue" evidence="3">
    <location>
        <position position="274"/>
    </location>
</feature>
<dbReference type="Gene3D" id="3.40.630.10">
    <property type="entry name" value="Zn peptidases"/>
    <property type="match status" value="1"/>
</dbReference>
<keyword evidence="4" id="KW-1185">Reference proteome</keyword>
<dbReference type="InterPro" id="IPR010158">
    <property type="entry name" value="Amidase_Cbmase"/>
</dbReference>
<evidence type="ECO:0000313" key="4">
    <source>
        <dbReference type="Proteomes" id="UP000429595"/>
    </source>
</evidence>
<name>A0A6I1FCL9_9BACI</name>
<gene>
    <name evidence="3" type="ORF">F9802_15910</name>
</gene>
<dbReference type="SUPFAM" id="SSF53187">
    <property type="entry name" value="Zn-dependent exopeptidases"/>
    <property type="match status" value="1"/>
</dbReference>
<dbReference type="AlphaFoldDB" id="A0A6I1FCL9"/>
<sequence>MEDLVKCEGKLDIEHLAEEIVDKLEWLGGFGKDPAGGVSRFLYSKEWVDAQRALKRWMESEGLDVQFDQIGNLSGTLKGTNINETLLTGSHIDTVKNGGLYDGQYGIVAGVLAIKYLKKQYGQPKRNLEIVSLAEEEGSRFPYCFWGSKNVVGMANREDVETIADFEGVPFVRAMKESGFAFRDESNAPRQDLKAFVEIHIEQGNVLETEKKSVGVVYSIVGQRRFTIEVTGEANHAGTTPMGYRKDAVYAASHMIYEIISLAKQQGDPLVATV</sequence>
<evidence type="ECO:0000256" key="1">
    <source>
        <dbReference type="ARBA" id="ARBA00006153"/>
    </source>
</evidence>
<evidence type="ECO:0000313" key="3">
    <source>
        <dbReference type="EMBL" id="KAB7705042.1"/>
    </source>
</evidence>
<dbReference type="EMBL" id="WEIO01000010">
    <property type="protein sequence ID" value="KAB7705042.1"/>
    <property type="molecule type" value="Genomic_DNA"/>
</dbReference>
<dbReference type="InterPro" id="IPR036264">
    <property type="entry name" value="Bact_exopeptidase_dim_dom"/>
</dbReference>
<comment type="caution">
    <text evidence="3">The sequence shown here is derived from an EMBL/GenBank/DDBJ whole genome shotgun (WGS) entry which is preliminary data.</text>
</comment>
<keyword evidence="2 3" id="KW-0378">Hydrolase</keyword>
<organism evidence="3 4">
    <name type="scientific">Bacillus aerolatus</name>
    <dbReference type="NCBI Taxonomy" id="2653354"/>
    <lineage>
        <taxon>Bacteria</taxon>
        <taxon>Bacillati</taxon>
        <taxon>Bacillota</taxon>
        <taxon>Bacilli</taxon>
        <taxon>Bacillales</taxon>
        <taxon>Bacillaceae</taxon>
        <taxon>Bacillus</taxon>
    </lineage>
</organism>
<proteinExistence type="inferred from homology"/>
<dbReference type="GO" id="GO:0016813">
    <property type="term" value="F:hydrolase activity, acting on carbon-nitrogen (but not peptide) bonds, in linear amidines"/>
    <property type="evidence" value="ECO:0007669"/>
    <property type="project" value="InterPro"/>
</dbReference>
<dbReference type="RefSeq" id="WP_152153736.1">
    <property type="nucleotide sequence ID" value="NZ_WEIO01000010.1"/>
</dbReference>
<dbReference type="PANTHER" id="PTHR32494:SF5">
    <property type="entry name" value="ALLANTOATE AMIDOHYDROLASE"/>
    <property type="match status" value="1"/>
</dbReference>
<dbReference type="SUPFAM" id="SSF55031">
    <property type="entry name" value="Bacterial exopeptidase dimerisation domain"/>
    <property type="match status" value="1"/>
</dbReference>
<reference evidence="3 4" key="1">
    <citation type="submission" date="2019-10" db="EMBL/GenBank/DDBJ databases">
        <title>Bacillus aerolatum sp. nov., isolated from bioaerosol of sport playgrounds.</title>
        <authorList>
            <person name="Chen P."/>
            <person name="Zhang G."/>
        </authorList>
    </citation>
    <scope>NUCLEOTIDE SEQUENCE [LARGE SCALE GENOMIC DNA]</scope>
    <source>
        <strain evidence="3 4">CX253</strain>
    </source>
</reference>